<evidence type="ECO:0000313" key="3">
    <source>
        <dbReference type="Proteomes" id="UP001141259"/>
    </source>
</evidence>
<reference evidence="2" key="1">
    <citation type="submission" date="2022-08" db="EMBL/GenBank/DDBJ databases">
        <authorList>
            <person name="Tistechok S."/>
            <person name="Samborskyy M."/>
            <person name="Roman I."/>
        </authorList>
    </citation>
    <scope>NUCLEOTIDE SEQUENCE</scope>
    <source>
        <strain evidence="2">DSM 103496</strain>
    </source>
</reference>
<organism evidence="2 3">
    <name type="scientific">Umezawaea endophytica</name>
    <dbReference type="NCBI Taxonomy" id="1654476"/>
    <lineage>
        <taxon>Bacteria</taxon>
        <taxon>Bacillati</taxon>
        <taxon>Actinomycetota</taxon>
        <taxon>Actinomycetes</taxon>
        <taxon>Pseudonocardiales</taxon>
        <taxon>Pseudonocardiaceae</taxon>
        <taxon>Umezawaea</taxon>
    </lineage>
</organism>
<proteinExistence type="predicted"/>
<feature type="domain" description="SnoaL-like" evidence="1">
    <location>
        <begin position="16"/>
        <end position="117"/>
    </location>
</feature>
<protein>
    <submittedName>
        <fullName evidence="2">Nuclear transport factor 2 family protein</fullName>
    </submittedName>
</protein>
<dbReference type="EMBL" id="JANYMP010000002">
    <property type="protein sequence ID" value="MCS7476272.1"/>
    <property type="molecule type" value="Genomic_DNA"/>
</dbReference>
<keyword evidence="3" id="KW-1185">Reference proteome</keyword>
<comment type="caution">
    <text evidence="2">The sequence shown here is derived from an EMBL/GenBank/DDBJ whole genome shotgun (WGS) entry which is preliminary data.</text>
</comment>
<dbReference type="InterPro" id="IPR032710">
    <property type="entry name" value="NTF2-like_dom_sf"/>
</dbReference>
<sequence>MTAREVYESMRRAWIDDPAAVDDLWADDVVVETPFAAPGRPKRFEGREAFVAFAKAGREVLPVRIEDCRDVVIHDTADPDVIVVEYVLVGRSTITGKQGSAAFVGVLRARDGKIAHWREYQDTMAVTAALAG</sequence>
<accession>A0A9X2VHN9</accession>
<dbReference type="Gene3D" id="3.10.450.50">
    <property type="match status" value="1"/>
</dbReference>
<dbReference type="InterPro" id="IPR037401">
    <property type="entry name" value="SnoaL-like"/>
</dbReference>
<dbReference type="Proteomes" id="UP001141259">
    <property type="component" value="Unassembled WGS sequence"/>
</dbReference>
<dbReference type="Pfam" id="PF12680">
    <property type="entry name" value="SnoaL_2"/>
    <property type="match status" value="1"/>
</dbReference>
<dbReference type="RefSeq" id="WP_259621778.1">
    <property type="nucleotide sequence ID" value="NZ_JANYMP010000002.1"/>
</dbReference>
<gene>
    <name evidence="2" type="ORF">NZH93_05360</name>
</gene>
<dbReference type="AlphaFoldDB" id="A0A9X2VHN9"/>
<evidence type="ECO:0000259" key="1">
    <source>
        <dbReference type="Pfam" id="PF12680"/>
    </source>
</evidence>
<name>A0A9X2VHN9_9PSEU</name>
<evidence type="ECO:0000313" key="2">
    <source>
        <dbReference type="EMBL" id="MCS7476272.1"/>
    </source>
</evidence>
<dbReference type="SUPFAM" id="SSF54427">
    <property type="entry name" value="NTF2-like"/>
    <property type="match status" value="1"/>
</dbReference>